<evidence type="ECO:0000313" key="2">
    <source>
        <dbReference type="Proteomes" id="UP000001739"/>
    </source>
</evidence>
<dbReference type="HOGENOM" id="CLU_462863_0_0_4"/>
<sequence>MAKFERPTQTPVAPLRRKSTGAYTPEDLWRLNAEKSLAPLCRKRFGSLAAKVHNGPFPYAEERSDHEEIAAYYRLNRIRWLADHGVAFRFDTAAVVVSLRAIATGWTEEALDFVGHPSVGEATSVVVDNDSVALDSLPIDQVLAAAVTKRQFRIRSTVMYRPFRGLSAKRPARALSVLTHESRHEQFVAWAWVEFLDGSSSVNVSSRFLMVVAGRIARLSPQELAEIQHSVSEWLSTHSERLWAHCPQAFELVWAAMLRSLTATASENTTYAEDHDWVGKALNSVAGKLVQTWFGHPDYKDPASLLGIQDIWLDKVSDLLELPTEHQIHVIVLVAARLNWLFHVGPVWTKDRLLPYREGDSAEHRAFWAGYLWTSKIPQLELYPLLKPHFLRLAARQDSRRGEATALAAMVLAGWGRNRRNSELQEVTDNELREVLIHAHDELRTMVLIHLKHWAQDQTSPFADLVLHFLDSVWPRQKSVRTEQMSERLVELCLALPKRLAELAPLVIPRVVRLRTQSMALYHNAEVDEAIFTHPKELCDILSAVLSKNANNWPYGTRDVLTKLSEQPRMSGDMDLSMLIELSNRFQMQ</sequence>
<dbReference type="KEGG" id="bpy:Bphyt_3856"/>
<dbReference type="AlphaFoldDB" id="B2T7G3"/>
<dbReference type="RefSeq" id="WP_012434766.1">
    <property type="nucleotide sequence ID" value="NC_010681.1"/>
</dbReference>
<organism evidence="1 2">
    <name type="scientific">Paraburkholderia phytofirmans (strain DSM 17436 / LMG 22146 / PsJN)</name>
    <name type="common">Burkholderia phytofirmans</name>
    <dbReference type="NCBI Taxonomy" id="398527"/>
    <lineage>
        <taxon>Bacteria</taxon>
        <taxon>Pseudomonadati</taxon>
        <taxon>Pseudomonadota</taxon>
        <taxon>Betaproteobacteria</taxon>
        <taxon>Burkholderiales</taxon>
        <taxon>Burkholderiaceae</taxon>
        <taxon>Paraburkholderia</taxon>
    </lineage>
</organism>
<proteinExistence type="predicted"/>
<name>B2T7G3_PARPJ</name>
<evidence type="ECO:0000313" key="1">
    <source>
        <dbReference type="EMBL" id="ACD18244.1"/>
    </source>
</evidence>
<dbReference type="EMBL" id="CP001052">
    <property type="protein sequence ID" value="ACD18244.1"/>
    <property type="molecule type" value="Genomic_DNA"/>
</dbReference>
<accession>B2T7G3</accession>
<dbReference type="Proteomes" id="UP000001739">
    <property type="component" value="Chromosome 1"/>
</dbReference>
<protein>
    <submittedName>
        <fullName evidence="1">Uncharacterized protein</fullName>
    </submittedName>
</protein>
<reference evidence="1 2" key="1">
    <citation type="journal article" date="2011" name="J. Bacteriol.">
        <title>Complete genome sequence of the plant growth-promoting endophyte Burkholderia phytofirmans strain PsJN.</title>
        <authorList>
            <person name="Weilharter A."/>
            <person name="Mitter B."/>
            <person name="Shin M.V."/>
            <person name="Chain P.S."/>
            <person name="Nowak J."/>
            <person name="Sessitsch A."/>
        </authorList>
    </citation>
    <scope>NUCLEOTIDE SEQUENCE [LARGE SCALE GENOMIC DNA]</scope>
    <source>
        <strain evidence="2">DSM 17436 / LMG 22146 / PsJN</strain>
    </source>
</reference>
<dbReference type="STRING" id="398527.Bphyt_3856"/>
<dbReference type="eggNOG" id="COG0846">
    <property type="taxonomic scope" value="Bacteria"/>
</dbReference>
<dbReference type="OrthoDB" id="2077946at2"/>
<gene>
    <name evidence="1" type="ordered locus">Bphyt_3856</name>
</gene>